<reference evidence="8" key="1">
    <citation type="journal article" date="2019" name="Int. J. Syst. Evol. Microbiol.">
        <title>The Global Catalogue of Microorganisms (GCM) 10K type strain sequencing project: providing services to taxonomists for standard genome sequencing and annotation.</title>
        <authorList>
            <consortium name="The Broad Institute Genomics Platform"/>
            <consortium name="The Broad Institute Genome Sequencing Center for Infectious Disease"/>
            <person name="Wu L."/>
            <person name="Ma J."/>
        </authorList>
    </citation>
    <scope>NUCLEOTIDE SEQUENCE [LARGE SCALE GENOMIC DNA]</scope>
    <source>
        <strain evidence="8">JCM 18303</strain>
    </source>
</reference>
<keyword evidence="8" id="KW-1185">Reference proteome</keyword>
<dbReference type="InterPro" id="IPR015500">
    <property type="entry name" value="Peptidase_S8_subtilisin-rel"/>
</dbReference>
<evidence type="ECO:0000313" key="8">
    <source>
        <dbReference type="Proteomes" id="UP001428817"/>
    </source>
</evidence>
<feature type="active site" description="Charge relay system" evidence="5">
    <location>
        <position position="206"/>
    </location>
</feature>
<dbReference type="InterPro" id="IPR050131">
    <property type="entry name" value="Peptidase_S8_subtilisin-like"/>
</dbReference>
<gene>
    <name evidence="7" type="ORF">GCM10023321_84780</name>
</gene>
<dbReference type="Proteomes" id="UP001428817">
    <property type="component" value="Unassembled WGS sequence"/>
</dbReference>
<evidence type="ECO:0000256" key="5">
    <source>
        <dbReference type="PROSITE-ProRule" id="PRU01240"/>
    </source>
</evidence>
<comment type="similarity">
    <text evidence="1 5">Belongs to the peptidase S8 family.</text>
</comment>
<keyword evidence="3 5" id="KW-0378">Hydrolase</keyword>
<proteinExistence type="inferred from homology"/>
<feature type="active site" description="Charge relay system" evidence="5">
    <location>
        <position position="359"/>
    </location>
</feature>
<evidence type="ECO:0000259" key="6">
    <source>
        <dbReference type="Pfam" id="PF00082"/>
    </source>
</evidence>
<evidence type="ECO:0000256" key="3">
    <source>
        <dbReference type="ARBA" id="ARBA00022801"/>
    </source>
</evidence>
<dbReference type="PROSITE" id="PS51892">
    <property type="entry name" value="SUBTILASE"/>
    <property type="match status" value="1"/>
</dbReference>
<dbReference type="Gene3D" id="3.40.50.200">
    <property type="entry name" value="Peptidase S8/S53 domain"/>
    <property type="match status" value="1"/>
</dbReference>
<dbReference type="PANTHER" id="PTHR43806:SF11">
    <property type="entry name" value="CEREVISIN-RELATED"/>
    <property type="match status" value="1"/>
</dbReference>
<dbReference type="EMBL" id="BAABJP010000068">
    <property type="protein sequence ID" value="GAA5176427.1"/>
    <property type="molecule type" value="Genomic_DNA"/>
</dbReference>
<dbReference type="InterPro" id="IPR036852">
    <property type="entry name" value="Peptidase_S8/S53_dom_sf"/>
</dbReference>
<dbReference type="InterPro" id="IPR000209">
    <property type="entry name" value="Peptidase_S8/S53_dom"/>
</dbReference>
<keyword evidence="4 5" id="KW-0720">Serine protease</keyword>
<evidence type="ECO:0000256" key="4">
    <source>
        <dbReference type="ARBA" id="ARBA00022825"/>
    </source>
</evidence>
<dbReference type="SUPFAM" id="SSF52743">
    <property type="entry name" value="Subtilisin-like"/>
    <property type="match status" value="1"/>
</dbReference>
<dbReference type="Pfam" id="PF00082">
    <property type="entry name" value="Peptidase_S8"/>
    <property type="match status" value="1"/>
</dbReference>
<feature type="domain" description="Peptidase S8/S53" evidence="6">
    <location>
        <begin position="158"/>
        <end position="418"/>
    </location>
</feature>
<name>A0ABP9REY3_9PSEU</name>
<comment type="caution">
    <text evidence="7">The sequence shown here is derived from an EMBL/GenBank/DDBJ whole genome shotgun (WGS) entry which is preliminary data.</text>
</comment>
<evidence type="ECO:0000313" key="7">
    <source>
        <dbReference type="EMBL" id="GAA5176427.1"/>
    </source>
</evidence>
<accession>A0ABP9REY3</accession>
<dbReference type="PRINTS" id="PR00723">
    <property type="entry name" value="SUBTILISIN"/>
</dbReference>
<feature type="active site" description="Charge relay system" evidence="5">
    <location>
        <position position="167"/>
    </location>
</feature>
<protein>
    <recommendedName>
        <fullName evidence="6">Peptidase S8/S53 domain-containing protein</fullName>
    </recommendedName>
</protein>
<keyword evidence="2 5" id="KW-0645">Protease</keyword>
<evidence type="ECO:0000256" key="1">
    <source>
        <dbReference type="ARBA" id="ARBA00011073"/>
    </source>
</evidence>
<sequence length="538" mass="55496">MTSLDALRAATVAAPGNTARYALVARPGRAARVAEAVRTEWGPLGIQLAPLSTLEPEVLVATLPDRALAPDRPSVFAAAYAAVEEFDLVAAEPDLPTGFFPQPDAEPGPARETLDNFPPGCWVPAEPELEDQPRWAPRVMRVPEAWAFSEQQGRPSRGDGVVIAQPDTGVTKHVELADAITVPGFDVLDGDPDPTDPLGAGGNPGHGTGTASVVVSGEAHVVSGSAPLARHMPIRAIESVVRVTQVSVARAIDWAVANGAQVITMSLGGIPSFSLDRALRRAVAADVIVLAAAGNCVRTVVWPARYDDCIAVAGSNAANAPWPGSCRGPAVDITAPGQNVFRAKVSPAGDEVGQGQGTSFAVALTAGVAALWLAHHGRANLVGAARQRGETLQGMFRRLLRATANRPAGWDPFEFGAGIVDARALLAADLDLGRDLESVPPPSDVRERAAGSVRSLVAEAAGTDAARDEGPDLHDFGPELAAAVLEGRLASADRFRREAVPAVPVSAPPAVPVSAALAEAAGPELCALLGLEPTGGDR</sequence>
<dbReference type="PANTHER" id="PTHR43806">
    <property type="entry name" value="PEPTIDASE S8"/>
    <property type="match status" value="1"/>
</dbReference>
<organism evidence="7 8">
    <name type="scientific">Pseudonocardia eucalypti</name>
    <dbReference type="NCBI Taxonomy" id="648755"/>
    <lineage>
        <taxon>Bacteria</taxon>
        <taxon>Bacillati</taxon>
        <taxon>Actinomycetota</taxon>
        <taxon>Actinomycetes</taxon>
        <taxon>Pseudonocardiales</taxon>
        <taxon>Pseudonocardiaceae</taxon>
        <taxon>Pseudonocardia</taxon>
    </lineage>
</organism>
<evidence type="ECO:0000256" key="2">
    <source>
        <dbReference type="ARBA" id="ARBA00022670"/>
    </source>
</evidence>
<dbReference type="RefSeq" id="WP_185065780.1">
    <property type="nucleotide sequence ID" value="NZ_BAABJP010000068.1"/>
</dbReference>